<keyword evidence="3" id="KW-0560">Oxidoreductase</keyword>
<evidence type="ECO:0000256" key="1">
    <source>
        <dbReference type="ARBA" id="ARBA00005791"/>
    </source>
</evidence>
<evidence type="ECO:0000256" key="2">
    <source>
        <dbReference type="ARBA" id="ARBA00022729"/>
    </source>
</evidence>
<evidence type="ECO:0000313" key="8">
    <source>
        <dbReference type="EMBL" id="PIS05168.1"/>
    </source>
</evidence>
<gene>
    <name evidence="8" type="ORF">COT81_02400</name>
</gene>
<proteinExistence type="inferred from homology"/>
<dbReference type="AlphaFoldDB" id="A0A2H0W1E2"/>
<sequence>MVDNNFTTFEQPRKKNRRWYRNCFVLAPAIFLGAFVVLYASALLVGKFAANSNNLEPNNIVNGHGGQTVLNNLPQTLSPPSSPAVSQATPRFKGNPEAKVVIEEYSDFECPFCQQAAPILKKVVEKFGDKIQFIYKDFPLINIHSNALVAALAGRCAFEQAQFWEFHDLMFADQSKLSATDLKRGAFQLGLDSFQFNECLDSNKYFDDVNAEFEEGISRGVKATPTFFINGQKFEGVILEKQLTQIIESLL</sequence>
<accession>A0A2H0W1E2</accession>
<evidence type="ECO:0000259" key="7">
    <source>
        <dbReference type="PROSITE" id="PS51352"/>
    </source>
</evidence>
<evidence type="ECO:0000256" key="5">
    <source>
        <dbReference type="ARBA" id="ARBA00023284"/>
    </source>
</evidence>
<keyword evidence="6" id="KW-0472">Membrane</keyword>
<keyword evidence="4" id="KW-1015">Disulfide bond</keyword>
<comment type="similarity">
    <text evidence="1">Belongs to the thioredoxin family. DsbA subfamily.</text>
</comment>
<comment type="caution">
    <text evidence="8">The sequence shown here is derived from an EMBL/GenBank/DDBJ whole genome shotgun (WGS) entry which is preliminary data.</text>
</comment>
<dbReference type="Proteomes" id="UP000230935">
    <property type="component" value="Unassembled WGS sequence"/>
</dbReference>
<dbReference type="Gene3D" id="3.40.30.10">
    <property type="entry name" value="Glutaredoxin"/>
    <property type="match status" value="1"/>
</dbReference>
<keyword evidence="2" id="KW-0732">Signal</keyword>
<protein>
    <recommendedName>
        <fullName evidence="7">Thioredoxin domain-containing protein</fullName>
    </recommendedName>
</protein>
<dbReference type="GO" id="GO:0016491">
    <property type="term" value="F:oxidoreductase activity"/>
    <property type="evidence" value="ECO:0007669"/>
    <property type="project" value="UniProtKB-KW"/>
</dbReference>
<dbReference type="InterPro" id="IPR012336">
    <property type="entry name" value="Thioredoxin-like_fold"/>
</dbReference>
<dbReference type="EMBL" id="PEZZ01000017">
    <property type="protein sequence ID" value="PIS05168.1"/>
    <property type="molecule type" value="Genomic_DNA"/>
</dbReference>
<dbReference type="SUPFAM" id="SSF52833">
    <property type="entry name" value="Thioredoxin-like"/>
    <property type="match status" value="1"/>
</dbReference>
<feature type="transmembrane region" description="Helical" evidence="6">
    <location>
        <begin position="23"/>
        <end position="45"/>
    </location>
</feature>
<name>A0A2H0W1E2_9BACT</name>
<dbReference type="InterPro" id="IPR013766">
    <property type="entry name" value="Thioredoxin_domain"/>
</dbReference>
<keyword evidence="5" id="KW-0676">Redox-active center</keyword>
<dbReference type="PANTHER" id="PTHR13887">
    <property type="entry name" value="GLUTATHIONE S-TRANSFERASE KAPPA"/>
    <property type="match status" value="1"/>
</dbReference>
<evidence type="ECO:0000256" key="4">
    <source>
        <dbReference type="ARBA" id="ARBA00023157"/>
    </source>
</evidence>
<organism evidence="8 9">
    <name type="scientific">Candidatus Buchananbacteria bacterium CG10_big_fil_rev_8_21_14_0_10_42_9</name>
    <dbReference type="NCBI Taxonomy" id="1974526"/>
    <lineage>
        <taxon>Bacteria</taxon>
        <taxon>Candidatus Buchananiibacteriota</taxon>
    </lineage>
</organism>
<dbReference type="Pfam" id="PF13462">
    <property type="entry name" value="Thioredoxin_4"/>
    <property type="match status" value="1"/>
</dbReference>
<evidence type="ECO:0000256" key="3">
    <source>
        <dbReference type="ARBA" id="ARBA00023002"/>
    </source>
</evidence>
<dbReference type="PANTHER" id="PTHR13887:SF14">
    <property type="entry name" value="DISULFIDE BOND FORMATION PROTEIN D"/>
    <property type="match status" value="1"/>
</dbReference>
<dbReference type="PROSITE" id="PS51352">
    <property type="entry name" value="THIOREDOXIN_2"/>
    <property type="match status" value="1"/>
</dbReference>
<keyword evidence="6" id="KW-0812">Transmembrane</keyword>
<keyword evidence="6" id="KW-1133">Transmembrane helix</keyword>
<reference evidence="9" key="1">
    <citation type="submission" date="2017-09" db="EMBL/GenBank/DDBJ databases">
        <title>Depth-based differentiation of microbial function through sediment-hosted aquifers and enrichment of novel symbionts in the deep terrestrial subsurface.</title>
        <authorList>
            <person name="Probst A.J."/>
            <person name="Ladd B."/>
            <person name="Jarett J.K."/>
            <person name="Geller-Mcgrath D.E."/>
            <person name="Sieber C.M.K."/>
            <person name="Emerson J.B."/>
            <person name="Anantharaman K."/>
            <person name="Thomas B.C."/>
            <person name="Malmstrom R."/>
            <person name="Stieglmeier M."/>
            <person name="Klingl A."/>
            <person name="Woyke T."/>
            <person name="Ryan C.M."/>
            <person name="Banfield J.F."/>
        </authorList>
    </citation>
    <scope>NUCLEOTIDE SEQUENCE [LARGE SCALE GENOMIC DNA]</scope>
</reference>
<evidence type="ECO:0000256" key="6">
    <source>
        <dbReference type="SAM" id="Phobius"/>
    </source>
</evidence>
<dbReference type="InterPro" id="IPR036249">
    <property type="entry name" value="Thioredoxin-like_sf"/>
</dbReference>
<evidence type="ECO:0000313" key="9">
    <source>
        <dbReference type="Proteomes" id="UP000230935"/>
    </source>
</evidence>
<feature type="domain" description="Thioredoxin" evidence="7">
    <location>
        <begin position="78"/>
        <end position="251"/>
    </location>
</feature>